<dbReference type="STRING" id="1550566.SZ63_00580"/>
<dbReference type="Gene3D" id="3.40.30.10">
    <property type="entry name" value="Glutaredoxin"/>
    <property type="match status" value="1"/>
</dbReference>
<evidence type="ECO:0000313" key="3">
    <source>
        <dbReference type="Proteomes" id="UP000035301"/>
    </source>
</evidence>
<dbReference type="Pfam" id="PF00462">
    <property type="entry name" value="Glutaredoxin"/>
    <property type="match status" value="1"/>
</dbReference>
<dbReference type="PATRIC" id="fig|1550566.3.peg.127"/>
<protein>
    <submittedName>
        <fullName evidence="2">Glutaredoxin</fullName>
    </submittedName>
</protein>
<accession>A0A0H1R2H0</accession>
<keyword evidence="3" id="KW-1185">Reference proteome</keyword>
<dbReference type="SUPFAM" id="SSF52833">
    <property type="entry name" value="Thioredoxin-like"/>
    <property type="match status" value="1"/>
</dbReference>
<gene>
    <name evidence="2" type="ORF">SZ63_00580</name>
</gene>
<dbReference type="OrthoDB" id="197796at2157"/>
<feature type="domain" description="Glutaredoxin" evidence="1">
    <location>
        <begin position="8"/>
        <end position="45"/>
    </location>
</feature>
<dbReference type="Proteomes" id="UP000035301">
    <property type="component" value="Unassembled WGS sequence"/>
</dbReference>
<dbReference type="AlphaFoldDB" id="A0A0H1R2H0"/>
<sequence>MSDTTQFTVYTLEFCPNCEILKEFLASRGVPFAECDMASAEALTELRINGVFVQEAPVLQKGDAFYTSADLFSGGAFQEDLVADLIAGA</sequence>
<dbReference type="InterPro" id="IPR036249">
    <property type="entry name" value="Thioredoxin-like_sf"/>
</dbReference>
<proteinExistence type="predicted"/>
<evidence type="ECO:0000259" key="1">
    <source>
        <dbReference type="Pfam" id="PF00462"/>
    </source>
</evidence>
<name>A0A0H1R2H0_9EURY</name>
<organism evidence="2 3">
    <name type="scientific">Methanoculleus sediminis</name>
    <dbReference type="NCBI Taxonomy" id="1550566"/>
    <lineage>
        <taxon>Archaea</taxon>
        <taxon>Methanobacteriati</taxon>
        <taxon>Methanobacteriota</taxon>
        <taxon>Stenosarchaea group</taxon>
        <taxon>Methanomicrobia</taxon>
        <taxon>Methanomicrobiales</taxon>
        <taxon>Methanomicrobiaceae</taxon>
        <taxon>Methanoculleus</taxon>
    </lineage>
</organism>
<dbReference type="InterPro" id="IPR002109">
    <property type="entry name" value="Glutaredoxin"/>
</dbReference>
<evidence type="ECO:0000313" key="2">
    <source>
        <dbReference type="EMBL" id="KLK89385.1"/>
    </source>
</evidence>
<dbReference type="CDD" id="cd02976">
    <property type="entry name" value="NrdH"/>
    <property type="match status" value="1"/>
</dbReference>
<comment type="caution">
    <text evidence="2">The sequence shown here is derived from an EMBL/GenBank/DDBJ whole genome shotgun (WGS) entry which is preliminary data.</text>
</comment>
<reference evidence="2 3" key="1">
    <citation type="journal article" date="2015" name="Int. J. Syst. Evol. Microbiol.">
        <title>Methanoculleus sediminis sp. nov., a methanogen from sediments near a submarine mud volcano.</title>
        <authorList>
            <person name="Chen S.C."/>
            <person name="Chen M.F."/>
            <person name="Lai M.C."/>
            <person name="Weng C.Y."/>
            <person name="Wu S.Y."/>
            <person name="Lin S."/>
            <person name="Yang T.F."/>
            <person name="Chen P.C."/>
        </authorList>
    </citation>
    <scope>NUCLEOTIDE SEQUENCE [LARGE SCALE GENOMIC DNA]</scope>
    <source>
        <strain evidence="2 3">S3Fa</strain>
    </source>
</reference>
<dbReference type="EMBL" id="JXOJ01000001">
    <property type="protein sequence ID" value="KLK89385.1"/>
    <property type="molecule type" value="Genomic_DNA"/>
</dbReference>